<feature type="compositionally biased region" description="Low complexity" evidence="44">
    <location>
        <begin position="2634"/>
        <end position="2644"/>
    </location>
</feature>
<dbReference type="CDD" id="cd15513">
    <property type="entry name" value="PHD5_KMT2C_like"/>
    <property type="match status" value="1"/>
</dbReference>
<dbReference type="FunFam" id="1.10.30.10:FF:000009">
    <property type="entry name" value="Histone-lysine N-methyltransferase"/>
    <property type="match status" value="1"/>
</dbReference>
<dbReference type="CDD" id="cd22027">
    <property type="entry name" value="HMG-box_KMT2D"/>
    <property type="match status" value="1"/>
</dbReference>
<dbReference type="GO" id="GO:0008233">
    <property type="term" value="F:peptidase activity"/>
    <property type="evidence" value="ECO:0007669"/>
    <property type="project" value="UniProtKB-UniRule"/>
</dbReference>
<dbReference type="FunFam" id="3.30.160.360:FF:000001">
    <property type="entry name" value="Histone-lysine N-methyltransferase"/>
    <property type="match status" value="1"/>
</dbReference>
<evidence type="ECO:0000256" key="30">
    <source>
        <dbReference type="ARBA" id="ARBA00023136"/>
    </source>
</evidence>
<evidence type="ECO:0000256" key="24">
    <source>
        <dbReference type="ARBA" id="ARBA00022843"/>
    </source>
</evidence>
<evidence type="ECO:0000256" key="43">
    <source>
        <dbReference type="SAM" id="Coils"/>
    </source>
</evidence>
<keyword evidence="11" id="KW-0489">Methyltransferase</keyword>
<comment type="subcellular location">
    <molecule>Sonic hedgehog protein</molecule>
    <subcellularLocation>
        <location evidence="42">Endoplasmic reticulum membrane</location>
    </subcellularLocation>
    <subcellularLocation>
        <location evidence="42">Golgi apparatus membrane</location>
    </subcellularLocation>
</comment>
<feature type="compositionally biased region" description="Polar residues" evidence="44">
    <location>
        <begin position="3711"/>
        <end position="3722"/>
    </location>
</feature>
<feature type="compositionally biased region" description="Pro residues" evidence="44">
    <location>
        <begin position="1121"/>
        <end position="1138"/>
    </location>
</feature>
<feature type="region of interest" description="Disordered" evidence="44">
    <location>
        <begin position="5254"/>
        <end position="5332"/>
    </location>
</feature>
<dbReference type="GO" id="GO:0140945">
    <property type="term" value="F:histone H3K4 monomethyltransferase activity"/>
    <property type="evidence" value="ECO:0007669"/>
    <property type="project" value="UniProtKB-EC"/>
</dbReference>
<feature type="region of interest" description="Disordered" evidence="44">
    <location>
        <begin position="5015"/>
        <end position="5047"/>
    </location>
</feature>
<feature type="domain" description="PHD-type" evidence="50">
    <location>
        <begin position="563"/>
        <end position="665"/>
    </location>
</feature>
<feature type="region of interest" description="Disordered" evidence="44">
    <location>
        <begin position="3259"/>
        <end position="3298"/>
    </location>
</feature>
<dbReference type="InterPro" id="IPR041964">
    <property type="entry name" value="KMT2D_ePHD2"/>
</dbReference>
<keyword evidence="34" id="KW-0449">Lipoprotein</keyword>
<feature type="compositionally biased region" description="Basic residues" evidence="44">
    <location>
        <begin position="1467"/>
        <end position="1478"/>
    </location>
</feature>
<feature type="compositionally biased region" description="Basic and acidic residues" evidence="44">
    <location>
        <begin position="1993"/>
        <end position="2016"/>
    </location>
</feature>
<feature type="compositionally biased region" description="Basic and acidic residues" evidence="44">
    <location>
        <begin position="2424"/>
        <end position="2436"/>
    </location>
</feature>
<keyword evidence="10" id="KW-0597">Phosphoprotein</keyword>
<dbReference type="SUPFAM" id="SSF55166">
    <property type="entry name" value="Hedgehog/DD-peptidase"/>
    <property type="match status" value="1"/>
</dbReference>
<comment type="subunit">
    <text evidence="35">Multimer.</text>
</comment>
<evidence type="ECO:0000256" key="17">
    <source>
        <dbReference type="ARBA" id="ARBA00022737"/>
    </source>
</evidence>
<dbReference type="SMART" id="SM00306">
    <property type="entry name" value="HintN"/>
    <property type="match status" value="1"/>
</dbReference>
<evidence type="ECO:0000259" key="48">
    <source>
        <dbReference type="PROSITE" id="PS50280"/>
    </source>
</evidence>
<feature type="compositionally biased region" description="Basic and acidic residues" evidence="44">
    <location>
        <begin position="2255"/>
        <end position="2267"/>
    </location>
</feature>
<dbReference type="SMART" id="SM00541">
    <property type="entry name" value="FYRN"/>
    <property type="match status" value="1"/>
</dbReference>
<evidence type="ECO:0000259" key="50">
    <source>
        <dbReference type="PROSITE" id="PS51805"/>
    </source>
</evidence>
<dbReference type="STRING" id="299123.ENSLSDP00000001703"/>
<dbReference type="GO" id="GO:0032259">
    <property type="term" value="P:methylation"/>
    <property type="evidence" value="ECO:0007669"/>
    <property type="project" value="UniProtKB-KW"/>
</dbReference>
<feature type="compositionally biased region" description="Basic and acidic residues" evidence="44">
    <location>
        <begin position="2028"/>
        <end position="2043"/>
    </location>
</feature>
<feature type="compositionally biased region" description="Pro residues" evidence="44">
    <location>
        <begin position="542"/>
        <end position="558"/>
    </location>
</feature>
<dbReference type="EMBL" id="MUZQ01000571">
    <property type="protein sequence ID" value="OWK50299.1"/>
    <property type="molecule type" value="Genomic_DNA"/>
</dbReference>
<evidence type="ECO:0000256" key="36">
    <source>
        <dbReference type="ARBA" id="ARBA00048589"/>
    </source>
</evidence>
<feature type="region of interest" description="Disordered" evidence="44">
    <location>
        <begin position="4814"/>
        <end position="4882"/>
    </location>
</feature>
<dbReference type="InterPro" id="IPR003889">
    <property type="entry name" value="FYrich_C"/>
</dbReference>
<keyword evidence="29 43" id="KW-0175">Coiled coil</keyword>
<feature type="region of interest" description="Disordered" evidence="44">
    <location>
        <begin position="4570"/>
        <end position="4627"/>
    </location>
</feature>
<dbReference type="GO" id="GO:0016540">
    <property type="term" value="P:protein autoprocessing"/>
    <property type="evidence" value="ECO:0007669"/>
    <property type="project" value="InterPro"/>
</dbReference>
<feature type="compositionally biased region" description="Low complexity" evidence="44">
    <location>
        <begin position="2549"/>
        <end position="2571"/>
    </location>
</feature>
<dbReference type="FunFam" id="2.170.270.10:FF:000075">
    <property type="entry name" value="Histone-lysine N-methyltransferase 2D"/>
    <property type="match status" value="1"/>
</dbReference>
<feature type="compositionally biased region" description="Pro residues" evidence="44">
    <location>
        <begin position="1091"/>
        <end position="1103"/>
    </location>
</feature>
<dbReference type="Pfam" id="PF01079">
    <property type="entry name" value="Hint"/>
    <property type="match status" value="1"/>
</dbReference>
<feature type="domain" description="SET" evidence="48">
    <location>
        <begin position="5741"/>
        <end position="5857"/>
    </location>
</feature>
<dbReference type="InterPro" id="IPR001767">
    <property type="entry name" value="Hedgehog_Hint"/>
</dbReference>
<feature type="region of interest" description="Disordered" evidence="44">
    <location>
        <begin position="2244"/>
        <end position="2440"/>
    </location>
</feature>
<dbReference type="CDD" id="cd15597">
    <property type="entry name" value="PHD3_KMT2D"/>
    <property type="match status" value="1"/>
</dbReference>
<feature type="compositionally biased region" description="Low complexity" evidence="44">
    <location>
        <begin position="4400"/>
        <end position="4436"/>
    </location>
</feature>
<feature type="compositionally biased region" description="Low complexity" evidence="44">
    <location>
        <begin position="1150"/>
        <end position="1166"/>
    </location>
</feature>
<comment type="catalytic activity">
    <reaction evidence="36">
        <text>glycyl-L-cysteinyl-[protein] + cholesterol + H(+) = [protein]-C-terminal glycyl cholesterol ester + N-terminal L-cysteinyl-[protein]</text>
        <dbReference type="Rhea" id="RHEA:59504"/>
        <dbReference type="Rhea" id="RHEA-COMP:12707"/>
        <dbReference type="Rhea" id="RHEA-COMP:15369"/>
        <dbReference type="Rhea" id="RHEA-COMP:15374"/>
        <dbReference type="ChEBI" id="CHEBI:15378"/>
        <dbReference type="ChEBI" id="CHEBI:16113"/>
        <dbReference type="ChEBI" id="CHEBI:65250"/>
        <dbReference type="ChEBI" id="CHEBI:143135"/>
        <dbReference type="ChEBI" id="CHEBI:143140"/>
    </reaction>
    <physiologicalReaction direction="left-to-right" evidence="36">
        <dbReference type="Rhea" id="RHEA:59505"/>
    </physiologicalReaction>
</comment>
<dbReference type="Pfam" id="PF00856">
    <property type="entry name" value="SET"/>
    <property type="match status" value="1"/>
</dbReference>
<name>A0A218U9A4_9PASE</name>
<feature type="compositionally biased region" description="Low complexity" evidence="44">
    <location>
        <begin position="4181"/>
        <end position="4205"/>
    </location>
</feature>
<dbReference type="PROSITE" id="PS50280">
    <property type="entry name" value="SET"/>
    <property type="match status" value="1"/>
</dbReference>
<proteinExistence type="inferred from homology"/>
<evidence type="ECO:0000313" key="51">
    <source>
        <dbReference type="EMBL" id="OWK50299.1"/>
    </source>
</evidence>
<organism evidence="51 52">
    <name type="scientific">Lonchura striata</name>
    <name type="common">white-rumped munia</name>
    <dbReference type="NCBI Taxonomy" id="40157"/>
    <lineage>
        <taxon>Eukaryota</taxon>
        <taxon>Metazoa</taxon>
        <taxon>Chordata</taxon>
        <taxon>Craniata</taxon>
        <taxon>Vertebrata</taxon>
        <taxon>Euteleostomi</taxon>
        <taxon>Archelosauria</taxon>
        <taxon>Archosauria</taxon>
        <taxon>Dinosauria</taxon>
        <taxon>Saurischia</taxon>
        <taxon>Theropoda</taxon>
        <taxon>Coelurosauria</taxon>
        <taxon>Aves</taxon>
        <taxon>Neognathae</taxon>
        <taxon>Neoaves</taxon>
        <taxon>Telluraves</taxon>
        <taxon>Australaves</taxon>
        <taxon>Passeriformes</taxon>
        <taxon>Passeroidea</taxon>
        <taxon>Estrildidae</taxon>
        <taxon>Estrildinae</taxon>
        <taxon>Lonchura</taxon>
    </lineage>
</organism>
<keyword evidence="5 42" id="KW-0217">Developmental protein</keyword>
<dbReference type="Gene3D" id="1.10.30.10">
    <property type="entry name" value="High mobility group box domain"/>
    <property type="match status" value="1"/>
</dbReference>
<dbReference type="InterPro" id="IPR001841">
    <property type="entry name" value="Znf_RING"/>
</dbReference>
<keyword evidence="6 42" id="KW-1003">Cell membrane</keyword>
<feature type="compositionally biased region" description="Pro residues" evidence="44">
    <location>
        <begin position="2521"/>
        <end position="2530"/>
    </location>
</feature>
<evidence type="ECO:0000256" key="21">
    <source>
        <dbReference type="ARBA" id="ARBA00022824"/>
    </source>
</evidence>
<evidence type="ECO:0000256" key="23">
    <source>
        <dbReference type="ARBA" id="ARBA00022837"/>
    </source>
</evidence>
<sequence length="5881" mass="626690">MPRWTPLALVLLGLAACLLAAPVLGCGPGRGPVGRRRLGRRQLSPLLYKQFVPNVPEQTLGASGKAEGKVLRGSERFRDLVPNYNPDIIFKDEENTGADRLMTERCKERVNSLAIAVMNMWPGVKLRVTEGWDEDGHHLPDSLHYEGRALDITTSDRDRHKYGMLARLAVEAGFDWVYYESKAHIHVSVKAENSLAVRTGGCFPGHATVTLESGEPRGLADLRQGDWVLGAEPGGRLVPTEVLLFLDRDLGQRASFVAIETASPARRLLLTPSHLVFAARGAANGSAAFLPIFARRVRPGDAVLAHGAGGQGLRPTRVLRVSREDGVGVFAPLTSHGTLLVNGVLASCYAVLESHRWAHRAFAPLRLFHGLLSLLPAHPEAGNGTVPAVGMHWYSRLLYRLAGGVLGREALQVTVGIFMKLTEEIDNSSGRSTRLMNAGGRMDEQKVPSEEKDTAAPADGVMASEEMGSAEGDPLKPPEGASAGPEPDNTGTEGPPEAGSPLGRRCALCNCGDWSLHGQRELQRFEPVPDWPERLGGHEPPDGPGQPPPGPSQLPPEPELAGDSLAQIGFSEGVTPAQLFEPTGHCWVHHWCAAWAAGAAPEVAGVARAVFSGISQKCERCGRAGATIPCRAAAGCSRLYHFPCAAASGCFQSMKTLRLLCPEHVPEAVDMEDARCSVCNGPGDLRDLVFCTSCGQHFHGACLHISLTPRKRLGWQCPQCKVCQTCRQPGQDSAMLVCEACDKGYHTSCTEPATQGLPTTSWKCKNCWVCSDCGQHPAGPDSSCQWSPGSEVCGDCQQHRATANVPTAPEHSPRPDLPAQMSESPVPSKPTDVPMPPPELEPVGCDEETQPLVDPNETPPDAKEAPPDPKEAPPDNAESPPGELASVEVLPSEEPPEELPSDELPLYQPPPDTQPSDIQPPDVQPPEEPLPLMLPPKEPPSDELPLETPSLAELPPDRPSLEELPPSEPPHNELPLDVPPLAELPPEKPAFEKSPPHELPPEVLPIDKSPPDELPCDGSPPKPPLVEPPLVEPPLEEPPLEEPPLEEPPLVEPPLVEPPLVEPPLEEPPLEEPPLEDLPPEELPPEELPPEELPPSEPPPVELLPEEPPPEALPLEKLSPEEPPLVELPPEEPVPSELPPEEDLKPPGLLPEVTVAEEAPALAPEVLPEEEMELEPEPSLPPEMTPPPSAPPALRAISPARTPGPSPDAKEDEVLEPPTPALPEPPGSPGIAMDTDPPGSPPPSLGSPAVTLAPAEPPEDEEMEMAGGEGESPTSPPGDAPHSSPAPELGPFPGLPEEEEEEEEEAPRLEREGTSGSSPPLSEEDALEESRAAGDPEVKGSPSGSPLLLEPEELGPETPMEVCTTGEKLLGHGDEGCPEPPALRPRPDILNEISNLSQGDTSSSFPGSEPLLGSPDPEGGGSLSPELGPASADASLQKEDAGSLPLGAETDDSLLFEPAAKGDGDKSRRRSSPGRSRVKQLADVESSPSKEEDEDDDDTMQNTVVLFSNTDKFVLMQDMCVVCGSFGRGAEGHLLACSQCSQCYHPYCVNSKITKVMLLKGWRCVECIVCEVCGKASDPSRLLLCDDCDISYHTYCLDPPLQTVPKGGWKCKWCVCCVQCGAASPGFHCEWQNNYTHCAPCASLVVCPFCREKYVEDDLLIQCRHCDRWLHAACDSLFTEEEVEQAADEGFDCSACQPYVVKPEMIKAKDPEPQYFRFEGVWLTETGMAVLRNLTLSPLHKRRQRKGRPGTLNGDGGLEGGDPLGPEDKKDGDVDTDELLKADMGVEHMECEIKLEAPASPDRDVGADGDSGKGLEDPEECKKRKRKPYRPGIGGFMVRQRKSHTRLKKVSAVLPDVGREGLSTEGHPEDGAPGDVPTEAGLDPGSGEGDEKKKRQRRKKSKLEDMFPPYLQEAFFGKALMDLSRKALLAAGGVGDGAARPALGQGAPRPKGDPNLTGALQGGIPDRRETPTHPRGDDSTDGSAAAPDDDGKDDAKAEDLGADEPKDSPDRGDTEKPATPGEGALSSDLDKIPTEELPKMESKDVQQLFKDVLGSAERGEQPLNCVAAGMEAGQDPSRAQRPFLQGDLQLSGQGSVSLGSLSGSVSLDSYSGVCQSPFLDNRERSGFFSPDHCEPESPWASSSAATTPSTPTTPTTEGEGDGLSYNQRSLQRWEKDEELGELSTISPVLYANMNFPNLKQDYPDWSSRCKQIMKLWRKVPATDKAPYLQKAKDNRAAHRINKVQKQAESQINKQTKGEGLRKPERPSLHLRIPVPPGAQPVYISSPPATGEGFLKPPAGAGGGPESPSELFLKLPPQSPAQVPSHDPYGAAPAYTLEPRFPSPLGQSPTSGAAFQPFPSQPQPLTAPRAPPDFHPTPPGTPRHQPGTPDPFLKPRCPSLDNLSVPGSPGARPPEALLSPLPFGEQKKGLEVKKEDGGSLGVCSPGYTSAMGYGDSPGGPHLSAAELKAADVFKAPMTPRVSQVEPQSPGLGHRPSDPHPLAPSPPGHPDLYRQSPYLDPYSQPPLTPRLQPPEACCALPPRSLPSEPFSRIPASPQSQSSSQSPLTPRPLSNEAFCQSPVTPRFQSPDPYSQPPSRPQSRDPFTPLHKPPRPQMPEPGFKSVGTAGGGFGGAPAGDPHAKAAAGPQPPFARSPGASVFPGSQPPMRFTFPPAVSEPLKGSPSHQPHGINSHYGSGKPQSSAYASSPSFHQASSPLGPGAAAPDSYSLSPLRPPSVLPPQPPAPPQQQDPSGAFLPRAALGLTADKREEVAAGLSAPPNRDLAELPGAQDGALGTMSQSELEKQRQSCCHSGLLTMNSSQRQRLRELLIRQQIQRNSLRQEKESAAAAASSSPASWAPEVGGQSFELSRAMAPYQPAQDKALLGTLATAAGAGKLPGSVMVQAAFTQDERLSRPPPAATPAMLDISGRLRGMGCGVSGLYRAGANTTVSSRAAVGPPQAFYPRGVFPSASPQQQQHLWQQQQQQAAVAALRLPVTSRFAPPATGTPMGSLGTRLATPAEAVPPSPAALGAPFIELRHNVQKGPGGVVGSPFTPQAPRPRFFLPGDEGTPQALCTPVMPLQALPSQKVPALLPPPSPQGAEMGNSHQQPHAKAAPPLPAPTLELQQHIPPRPLSSGATLRPEGPKDGPAPDPAPAPGKSHLSLEGGRLPCEVPVEPDLDDDFGSHKDLEDDDDLANLSLDPDVAKGDDDLDNLDSLETADPHLDDLLNGDEFDLLAYTDPELDTGDKKDIFNEHLRLVESANEKAEREAQLKTEPPAPTLKLPDPGDSKDVAPSAEDQEVPKEGLVSGMGLGLSACPTGAVLATDPAFKAQGAEAKAGSLPTDVKPKLEEGCLKTSPCQFTTTGPERLPVPVKSEALQGTDKISASLGLSVKPGQTLLSSSTGPTRLSLTPFSNSGHAGVPVLEKDPYTGPGRGLATAQLGGQSNPLLEKFELDSGALGLGSARHSPADDLDKMESSLVASELPLLIEDLLEHEKKELQKKQQMSAHLPRGTPHLQAPGHPMLHTGASGQPPEGQPPRLGTPQTPLQLGLVARPPLLPPQPPRLSAPQQGPSLGPHMGMGSGQPHVLSSPHGVQVALGQPQQSQQQVLVQKPMAGVQPPTLGLKPTQLVMQQQLANSFFPDTDLDKFAAEDIMDPIAKAKMVALKGIKKVMAQGSIGVAPGMNRQQVSLLAQRLSGGPAVSEMQNHLLAGSGQERSGTDPTQARPNPPTFAQGVINEADQRQYEEWLFHTQQLLQMQLKVLEEQIGAHRKSRKALCAKQRTAKKAGREFPEADAEKLKLVTEQQSKIQKQLDQVRKQQKEHTNLMAEYRNKQQQHQHQASAVMALSPSQSPRLMSKLPGQLLSAHGVQQPGGALVGAQGLGQQPGQPGGLRLPQGGVSMAVQQGLSFMGQQPVGNAPGPGSSGAFFSGNPALRGLAADSRLMQERQLQRMQLAQKLQQQNMLGQVSLQQQPGVMGQTSMQQPGVMGQVSLQQPGVMGQAAMQQQGVMGQTSMQQPGVMGQAAMQQSGVMGQAAMQQSGVMGQTSLQPSGVMAQASMQQQGVMGQTSMQQPGVMGQASLQQPGVMAQASMQQPGVMGQTSMQQQGVMGQASMQQPGLIGQSSMQPQSIMAQTSMQQSGVMGQASMQQAGVLAQTSLQQPGMMGQASMQQPGVLGQAPVQPTAVPGQPGLLGQQQQQPPAPQPGAGAQPMVPKQAGLLGSQQSLLVQQLSPQQQPGVLGHGPGLQHQPVLGHPPPQRQVVLAPHQQRVLGSPQLTPQTPGMLSHRLVLSQQLGQSRALLAPQQQQQNSAAAQPGLLGLGQGQPSIQHFPQHGAGGQAPSVLHLSQGMQLAPAVLAAKDQPVGMDGSALHAEGGESGGQLHGEQQGALNPAGLGGPEAPKHQAELGQGQQLLLSSPQPGVLRAAPGQPGALLAPPLQSPGAVHPELSQQHGDTAGVTEQPLGCGTGPAQALVPPPRPPEQPGKGVAGALPGQPQPPRLQSPVQHKVGPASGTATLPPGLLGQVPGPVMGQIRAQLQGVLAKNPQLRHLTPQQQQQLQALLVQRHQQSLLQQNQALRTPGPFPGQAPDYSLSATRQPPRPMGPLFQPRADAPAEAQTSSATEPGRALPGQPPQQPLAELVQAALAARGPQPGLIRLPTPPAPSPLGCAPQHLASPEQSPQEPKKTSPGIPALAPSPAAPTEPVLAQTPSGALPDPAQGPWDAEAPGVDPADPGESRVNGAVPEGAPTAGEAPQVLVKQEPKEEVAAVAQSEVDGDETAKPDANGDLGDSQANSLLAPGGRSEAGHLLLQKLLRAKNVQLSAQSPGELNGHVENRSTGTEPRPQSLLLGREDPSIARKPAPTKPKRVQKGNERMPASRKKLRKDEGLRPGEALMKQLKQELSLLPLTEPTIMANFSLFAPFGSSPINGKSQLRGAFGSAVLDSVPDYYSQLLTKNNLSNPPTPPSSLPPTPPPSVQQKMVNGVTAPEELGEQPKDADPAREPHGQKDAPAVEVKSLDLLAALPTPPHNQTEDVRMESDDESDSPDSIVPASSPESVLGEELLRFPLLSEAKPELEERVLSPIIPIIPRASIPVFPDTKPYEVAEPFGAPPGKVGAAGPGAPWDKGKSSEVSVMLTVSAAAAKNLNGVMVAMAELLSMKIPSSYEVLFPDGPVRAAVVEAKKVETDMAGMLGGKEKALAGKVPDSSSEWLKQFDAVLPGYSLKGELDLLTLLRQESPAPEKTLHHCYVNNVSNLDVRQLSVLPQEPSPPLSPSVPSPSSPAEPTRVPDPEASHEAAPVPLSPLPPAPSPAPQEEGAAAVHSPPRFKPRSRPLEDGDEARPRLKKWKGVRWKRLRFLVTIQKGGAKRDGDKEIAEFIDKLGTTLRPEKVPQDMRKCCFCHEEGDGATDGPARLLNLDLDLWVHLNCALWSTEVYETQGGALINVEVALHRGLLTKCSLCQKTGATNSCNRIRCPSVYHFACAIRAKCMFFKDKTMLCPLHKLKGPCEQELSSFTVFRRVYIERDEVKQIASIIQRGERLHMFRVGGLVFHAIGQLLPHQMADFHSVTALYPVGYEATRIYWSLRTNNRRCCYRCTICENNGRPEFVVQVIEQGLEDLVFSDSSPQGEEKEADMLRLFPEYLKGEELFGLTVHAVLRIAESLPGVESCQNYLFRYGRHPLMELPLMINPTGCARSEPKILTHYKRPHTLNSTSMSKAYQSTFTGETNTPYSKQFVHSKSSQYRRLKTEWKNNVYLARSRIQGLGLYAAKDIEKHTMVIEYIGTIIRNEVANRREKIYEEQNRGIYMFRINNEHVIDATLTGGPARYINHSCAPNCVAEVVTFDKEDKIIIISSRRIPKGEELTYDYQFDFEDDQHKIPCHCGAWNCRKWMN</sequence>
<evidence type="ECO:0000256" key="1">
    <source>
        <dbReference type="ARBA" id="ARBA00004123"/>
    </source>
</evidence>
<dbReference type="InterPro" id="IPR034732">
    <property type="entry name" value="EPHD"/>
</dbReference>
<feature type="compositionally biased region" description="Basic and acidic residues" evidence="44">
    <location>
        <begin position="3259"/>
        <end position="3269"/>
    </location>
</feature>
<evidence type="ECO:0000256" key="32">
    <source>
        <dbReference type="ARBA" id="ARBA00023163"/>
    </source>
</evidence>
<dbReference type="PRINTS" id="PR00632">
    <property type="entry name" value="SONICHHOG"/>
</dbReference>
<feature type="compositionally biased region" description="Low complexity" evidence="44">
    <location>
        <begin position="3105"/>
        <end position="3124"/>
    </location>
</feature>
<dbReference type="Pfam" id="PF00628">
    <property type="entry name" value="PHD"/>
    <property type="match status" value="4"/>
</dbReference>
<dbReference type="CDD" id="cd19171">
    <property type="entry name" value="SET_KMT2C_2D"/>
    <property type="match status" value="1"/>
</dbReference>
<dbReference type="InterPro" id="IPR001214">
    <property type="entry name" value="SET_dom"/>
</dbReference>
<dbReference type="InterPro" id="IPR001965">
    <property type="entry name" value="Znf_PHD"/>
</dbReference>
<feature type="region of interest" description="Disordered" evidence="44">
    <location>
        <begin position="2838"/>
        <end position="2859"/>
    </location>
</feature>
<feature type="domain" description="PHD-type" evidence="46">
    <location>
        <begin position="1644"/>
        <end position="1699"/>
    </location>
</feature>
<keyword evidence="27" id="KW-0805">Transcription regulation</keyword>
<dbReference type="Pfam" id="PF05964">
    <property type="entry name" value="FYRN"/>
    <property type="match status" value="1"/>
</dbReference>
<evidence type="ECO:0000256" key="33">
    <source>
        <dbReference type="ARBA" id="ARBA00023242"/>
    </source>
</evidence>
<keyword evidence="24" id="KW-0832">Ubl conjugation</keyword>
<feature type="region of interest" description="Disordered" evidence="44">
    <location>
        <begin position="4226"/>
        <end position="4252"/>
    </location>
</feature>
<feature type="region of interest" description="Disordered" evidence="44">
    <location>
        <begin position="1934"/>
        <end position="2043"/>
    </location>
</feature>
<reference evidence="51 52" key="1">
    <citation type="submission" date="2017-05" db="EMBL/GenBank/DDBJ databases">
        <title>Genome of assembly of the Bengalese finch, Lonchura striata domestica.</title>
        <authorList>
            <person name="Colquitt B.M."/>
            <person name="Brainard M.S."/>
        </authorList>
    </citation>
    <scope>NUCLEOTIDE SEQUENCE [LARGE SCALE GENOMIC DNA]</scope>
    <source>
        <strain evidence="51">White83orange57</strain>
    </source>
</reference>
<feature type="region of interest" description="Disordered" evidence="44">
    <location>
        <begin position="2127"/>
        <end position="2163"/>
    </location>
</feature>
<feature type="region of interest" description="Disordered" evidence="44">
    <location>
        <begin position="1740"/>
        <end position="1774"/>
    </location>
</feature>
<dbReference type="InterPro" id="IPR003587">
    <property type="entry name" value="Hint_dom_N"/>
</dbReference>
<dbReference type="Gene3D" id="2.170.270.10">
    <property type="entry name" value="SET domain"/>
    <property type="match status" value="1"/>
</dbReference>
<feature type="compositionally biased region" description="Basic and acidic residues" evidence="44">
    <location>
        <begin position="4984"/>
        <end position="4999"/>
    </location>
</feature>
<dbReference type="InterPro" id="IPR019787">
    <property type="entry name" value="Znf_PHD-finger"/>
</dbReference>
<keyword evidence="18 41" id="KW-0863">Zinc-finger</keyword>
<dbReference type="GO" id="GO:0005576">
    <property type="term" value="C:extracellular region"/>
    <property type="evidence" value="ECO:0007669"/>
    <property type="project" value="UniProtKB-SubCell"/>
</dbReference>
<dbReference type="Pfam" id="PF01085">
    <property type="entry name" value="HH_signal"/>
    <property type="match status" value="1"/>
</dbReference>
<feature type="region of interest" description="Disordered" evidence="44">
    <location>
        <begin position="4981"/>
        <end position="5000"/>
    </location>
</feature>
<evidence type="ECO:0000256" key="44">
    <source>
        <dbReference type="SAM" id="MobiDB-lite"/>
    </source>
</evidence>
<dbReference type="InterPro" id="IPR013083">
    <property type="entry name" value="Znf_RING/FYVE/PHD"/>
</dbReference>
<evidence type="ECO:0000256" key="9">
    <source>
        <dbReference type="ARBA" id="ARBA00022525"/>
    </source>
</evidence>
<dbReference type="Gene3D" id="3.30.40.10">
    <property type="entry name" value="Zinc/RING finger domain, C3HC4 (zinc finger)"/>
    <property type="match status" value="6"/>
</dbReference>
<feature type="compositionally biased region" description="Polar residues" evidence="44">
    <location>
        <begin position="2574"/>
        <end position="2584"/>
    </location>
</feature>
<evidence type="ECO:0000256" key="6">
    <source>
        <dbReference type="ARBA" id="ARBA00022475"/>
    </source>
</evidence>
<feature type="compositionally biased region" description="Basic and acidic residues" evidence="44">
    <location>
        <begin position="985"/>
        <end position="1000"/>
    </location>
</feature>
<dbReference type="GO" id="GO:0007267">
    <property type="term" value="P:cell-cell signaling"/>
    <property type="evidence" value="ECO:0007669"/>
    <property type="project" value="InterPro"/>
</dbReference>
<dbReference type="FunFam" id="3.30.40.10:FF:000070">
    <property type="entry name" value="Histone-lysine N-methyltransferase"/>
    <property type="match status" value="1"/>
</dbReference>
<dbReference type="SUPFAM" id="SSF82199">
    <property type="entry name" value="SET domain"/>
    <property type="match status" value="1"/>
</dbReference>
<feature type="domain" description="Post-SET" evidence="49">
    <location>
        <begin position="5865"/>
        <end position="5881"/>
    </location>
</feature>
<dbReference type="InterPro" id="IPR011011">
    <property type="entry name" value="Znf_FYVE_PHD"/>
</dbReference>
<keyword evidence="30 42" id="KW-0472">Membrane</keyword>
<dbReference type="GO" id="GO:0045944">
    <property type="term" value="P:positive regulation of transcription by RNA polymerase II"/>
    <property type="evidence" value="ECO:0007669"/>
    <property type="project" value="TreeGrafter"/>
</dbReference>
<keyword evidence="14" id="KW-0949">S-adenosyl-L-methionine</keyword>
<dbReference type="CDD" id="cd15509">
    <property type="entry name" value="PHD1_KMT2C_like"/>
    <property type="match status" value="1"/>
</dbReference>
<feature type="compositionally biased region" description="Pro residues" evidence="44">
    <location>
        <begin position="2368"/>
        <end position="2380"/>
    </location>
</feature>
<feature type="region of interest" description="Disordered" evidence="44">
    <location>
        <begin position="429"/>
        <end position="500"/>
    </location>
</feature>
<dbReference type="GO" id="GO:0005113">
    <property type="term" value="F:patched binding"/>
    <property type="evidence" value="ECO:0007669"/>
    <property type="project" value="UniProtKB-ARBA"/>
</dbReference>
<feature type="region of interest" description="Disordered" evidence="44">
    <location>
        <begin position="4295"/>
        <end position="4334"/>
    </location>
</feature>
<feature type="compositionally biased region" description="Pro residues" evidence="44">
    <location>
        <begin position="3553"/>
        <end position="3562"/>
    </location>
</feature>
<evidence type="ECO:0000256" key="4">
    <source>
        <dbReference type="ARBA" id="ARBA00010649"/>
    </source>
</evidence>
<dbReference type="Pfam" id="PF05965">
    <property type="entry name" value="FYRC"/>
    <property type="match status" value="1"/>
</dbReference>
<keyword evidence="22" id="KW-0862">Zinc</keyword>
<feature type="chain" id="PRO_5012555698" description="Hedgehog protein" evidence="45">
    <location>
        <begin position="21"/>
        <end position="5881"/>
    </location>
</feature>
<keyword evidence="13" id="KW-0808">Transferase</keyword>
<dbReference type="GO" id="GO:0005886">
    <property type="term" value="C:plasma membrane"/>
    <property type="evidence" value="ECO:0007669"/>
    <property type="project" value="UniProtKB-SubCell"/>
</dbReference>
<keyword evidence="17" id="KW-0677">Repeat</keyword>
<dbReference type="SMART" id="SM00398">
    <property type="entry name" value="HMG"/>
    <property type="match status" value="1"/>
</dbReference>
<evidence type="ECO:0000256" key="35">
    <source>
        <dbReference type="ARBA" id="ARBA00034131"/>
    </source>
</evidence>
<feature type="domain" description="PHD-type" evidence="46">
    <location>
        <begin position="720"/>
        <end position="770"/>
    </location>
</feature>
<dbReference type="FunFam" id="2.170.270.10:FF:000119">
    <property type="entry name" value="Histone-lysine N-methyltransferase"/>
    <property type="match status" value="1"/>
</dbReference>
<feature type="region of interest" description="Disordered" evidence="44">
    <location>
        <begin position="2767"/>
        <end position="2802"/>
    </location>
</feature>
<comment type="subunit">
    <text evidence="39">Interacts with BOC and CDON. Interacts with HHIP.</text>
</comment>
<dbReference type="SMART" id="SM00508">
    <property type="entry name" value="PostSET"/>
    <property type="match status" value="1"/>
</dbReference>
<comment type="catalytic activity">
    <reaction evidence="37">
        <text>L-lysyl(4)-[histone H3] + S-adenosyl-L-methionine = N(6)-methyl-L-lysyl(4)-[histone H3] + S-adenosyl-L-homocysteine + H(+)</text>
        <dbReference type="Rhea" id="RHEA:60264"/>
        <dbReference type="Rhea" id="RHEA-COMP:15543"/>
        <dbReference type="Rhea" id="RHEA-COMP:15547"/>
        <dbReference type="ChEBI" id="CHEBI:15378"/>
        <dbReference type="ChEBI" id="CHEBI:29969"/>
        <dbReference type="ChEBI" id="CHEBI:57856"/>
        <dbReference type="ChEBI" id="CHEBI:59789"/>
        <dbReference type="ChEBI" id="CHEBI:61929"/>
        <dbReference type="EC" id="2.1.1.364"/>
    </reaction>
    <physiologicalReaction direction="left-to-right" evidence="37">
        <dbReference type="Rhea" id="RHEA:60265"/>
    </physiologicalReaction>
</comment>
<feature type="compositionally biased region" description="Pro residues" evidence="44">
    <location>
        <begin position="4953"/>
        <end position="4967"/>
    </location>
</feature>
<feature type="compositionally biased region" description="Basic and acidic residues" evidence="44">
    <location>
        <begin position="1965"/>
        <end position="1978"/>
    </location>
</feature>
<feature type="coiled-coil region" evidence="43">
    <location>
        <begin position="3795"/>
        <end position="3832"/>
    </location>
</feature>
<feature type="region of interest" description="Disordered" evidence="44">
    <location>
        <begin position="4945"/>
        <end position="4971"/>
    </location>
</feature>
<keyword evidence="7" id="KW-0488">Methylation</keyword>
<evidence type="ECO:0000256" key="15">
    <source>
        <dbReference type="ARBA" id="ARBA00022723"/>
    </source>
</evidence>
<dbReference type="SUPFAM" id="SSF47095">
    <property type="entry name" value="HMG-box"/>
    <property type="match status" value="1"/>
</dbReference>
<feature type="signal peptide" evidence="45">
    <location>
        <begin position="1"/>
        <end position="20"/>
    </location>
</feature>
<feature type="region of interest" description="Disordered" evidence="44">
    <location>
        <begin position="529"/>
        <end position="561"/>
    </location>
</feature>
<feature type="compositionally biased region" description="Basic and acidic residues" evidence="44">
    <location>
        <begin position="1795"/>
        <end position="1822"/>
    </location>
</feature>
<dbReference type="InterPro" id="IPR000320">
    <property type="entry name" value="Hedgehog_signalling_dom"/>
</dbReference>
<feature type="region of interest" description="Disordered" evidence="44">
    <location>
        <begin position="3495"/>
        <end position="3598"/>
    </location>
</feature>
<feature type="domain" description="PHD-type" evidence="50">
    <location>
        <begin position="5384"/>
        <end position="5492"/>
    </location>
</feature>
<evidence type="ECO:0000256" key="42">
    <source>
        <dbReference type="RuleBase" id="RU280812"/>
    </source>
</evidence>
<evidence type="ECO:0000256" key="8">
    <source>
        <dbReference type="ARBA" id="ARBA00022499"/>
    </source>
</evidence>
<dbReference type="InterPro" id="IPR009071">
    <property type="entry name" value="HMG_box_dom"/>
</dbReference>
<feature type="region of interest" description="Disordered" evidence="44">
    <location>
        <begin position="2475"/>
        <end position="2755"/>
    </location>
</feature>
<dbReference type="FunFam" id="3.30.40.10:FF:000852">
    <property type="entry name" value="Histone-lysine N-methyltransferase 2C"/>
    <property type="match status" value="1"/>
</dbReference>
<evidence type="ECO:0000259" key="46">
    <source>
        <dbReference type="PROSITE" id="PS50016"/>
    </source>
</evidence>
<protein>
    <recommendedName>
        <fullName evidence="42">Hedgehog protein</fullName>
    </recommendedName>
</protein>
<feature type="compositionally biased region" description="Acidic residues" evidence="44">
    <location>
        <begin position="1034"/>
        <end position="1045"/>
    </location>
</feature>
<feature type="compositionally biased region" description="Low complexity" evidence="44">
    <location>
        <begin position="4295"/>
        <end position="4311"/>
    </location>
</feature>
<evidence type="ECO:0000256" key="7">
    <source>
        <dbReference type="ARBA" id="ARBA00022481"/>
    </source>
</evidence>
<dbReference type="InterPro" id="IPR036910">
    <property type="entry name" value="HMG_box_dom_sf"/>
</dbReference>
<comment type="subcellular location">
    <subcellularLocation>
        <location evidence="2">Endoplasmic reticulum membrane</location>
    </subcellularLocation>
    <subcellularLocation>
        <location evidence="1">Nucleus</location>
    </subcellularLocation>
    <subcellularLocation>
        <location evidence="3">Secreted</location>
    </subcellularLocation>
</comment>
<dbReference type="SMART" id="SM00184">
    <property type="entry name" value="RING"/>
    <property type="match status" value="5"/>
</dbReference>
<dbReference type="InterPro" id="IPR009045">
    <property type="entry name" value="Zn_M74/Hedgehog-like"/>
</dbReference>
<feature type="compositionally biased region" description="Basic and acidic residues" evidence="44">
    <location>
        <begin position="5322"/>
        <end position="5332"/>
    </location>
</feature>
<evidence type="ECO:0000256" key="26">
    <source>
        <dbReference type="ARBA" id="ARBA00022990"/>
    </source>
</evidence>
<keyword evidence="8" id="KW-1017">Isopeptide bond</keyword>
<keyword evidence="20 42" id="KW-0068">Autocatalytic cleavage</keyword>
<dbReference type="PROSITE" id="PS51542">
    <property type="entry name" value="FYRN"/>
    <property type="match status" value="1"/>
</dbReference>
<keyword evidence="31" id="KW-0564">Palmitate</keyword>
<feature type="compositionally biased region" description="Gly residues" evidence="44">
    <location>
        <begin position="1753"/>
        <end position="1763"/>
    </location>
</feature>
<evidence type="ECO:0000256" key="31">
    <source>
        <dbReference type="ARBA" id="ARBA00023139"/>
    </source>
</evidence>
<feature type="compositionally biased region" description="Pro residues" evidence="44">
    <location>
        <begin position="922"/>
        <end position="938"/>
    </location>
</feature>
<comment type="similarity">
    <text evidence="4 42">Belongs to the hedgehog family.</text>
</comment>
<dbReference type="PROSITE" id="PS50016">
    <property type="entry name" value="ZF_PHD_2"/>
    <property type="match status" value="5"/>
</dbReference>
<dbReference type="FunFam" id="3.30.40.10:FF:001142">
    <property type="entry name" value="Histone-lysine N-methyltransferase"/>
    <property type="match status" value="1"/>
</dbReference>
<comment type="caution">
    <text evidence="51">The sequence shown here is derived from an EMBL/GenBank/DDBJ whole genome shotgun (WGS) entry which is preliminary data.</text>
</comment>
<evidence type="ECO:0000256" key="22">
    <source>
        <dbReference type="ARBA" id="ARBA00022833"/>
    </source>
</evidence>
<evidence type="ECO:0000256" key="34">
    <source>
        <dbReference type="ARBA" id="ARBA00023288"/>
    </source>
</evidence>
<feature type="compositionally biased region" description="Acidic residues" evidence="44">
    <location>
        <begin position="1064"/>
        <end position="1090"/>
    </location>
</feature>
<feature type="compositionally biased region" description="Polar residues" evidence="44">
    <location>
        <begin position="1392"/>
        <end position="1406"/>
    </location>
</feature>
<dbReference type="FunFam" id="3.30.40.10:FF:000002">
    <property type="entry name" value="Histone-lysine N-methyltransferase"/>
    <property type="match status" value="1"/>
</dbReference>
<feature type="compositionally biased region" description="Low complexity" evidence="44">
    <location>
        <begin position="1340"/>
        <end position="1349"/>
    </location>
</feature>
<feature type="domain" description="PHD-type" evidence="46">
    <location>
        <begin position="1567"/>
        <end position="1617"/>
    </location>
</feature>
<feature type="domain" description="RING-type" evidence="47">
    <location>
        <begin position="676"/>
        <end position="721"/>
    </location>
</feature>
<dbReference type="CDD" id="cd15698">
    <property type="entry name" value="ePHD2_KMT2D"/>
    <property type="match status" value="1"/>
</dbReference>
<evidence type="ECO:0000256" key="2">
    <source>
        <dbReference type="ARBA" id="ARBA00004586"/>
    </source>
</evidence>
<feature type="compositionally biased region" description="Gly residues" evidence="44">
    <location>
        <begin position="2624"/>
        <end position="2633"/>
    </location>
</feature>
<dbReference type="GO" id="GO:0000139">
    <property type="term" value="C:Golgi membrane"/>
    <property type="evidence" value="ECO:0007669"/>
    <property type="project" value="UniProtKB-SubCell"/>
</dbReference>
<feature type="compositionally biased region" description="Low complexity" evidence="44">
    <location>
        <begin position="2711"/>
        <end position="2729"/>
    </location>
</feature>
<keyword evidence="32" id="KW-0804">Transcription</keyword>
<evidence type="ECO:0000256" key="20">
    <source>
        <dbReference type="ARBA" id="ARBA00022813"/>
    </source>
</evidence>
<keyword evidence="25" id="KW-0156">Chromatin regulator</keyword>
<evidence type="ECO:0000313" key="52">
    <source>
        <dbReference type="Proteomes" id="UP000197619"/>
    </source>
</evidence>
<feature type="compositionally biased region" description="Pro residues" evidence="44">
    <location>
        <begin position="1217"/>
        <end position="1228"/>
    </location>
</feature>
<dbReference type="InterPro" id="IPR003586">
    <property type="entry name" value="Hint_dom_C"/>
</dbReference>
<dbReference type="SUPFAM" id="SSF51294">
    <property type="entry name" value="Hedgehog/intein (Hint) domain"/>
    <property type="match status" value="1"/>
</dbReference>
<dbReference type="Pfam" id="PF13832">
    <property type="entry name" value="zf-HC5HC2H_2"/>
    <property type="match status" value="1"/>
</dbReference>
<dbReference type="Gene3D" id="2.170.16.10">
    <property type="entry name" value="Hedgehog/Intein (Hint) domain"/>
    <property type="match status" value="1"/>
</dbReference>
<feature type="compositionally biased region" description="Polar residues" evidence="44">
    <location>
        <begin position="2244"/>
        <end position="2254"/>
    </location>
</feature>
<evidence type="ECO:0000256" key="12">
    <source>
        <dbReference type="ARBA" id="ARBA00022670"/>
    </source>
</evidence>
<evidence type="ECO:0000256" key="18">
    <source>
        <dbReference type="ARBA" id="ARBA00022771"/>
    </source>
</evidence>
<dbReference type="GO" id="GO:0008270">
    <property type="term" value="F:zinc ion binding"/>
    <property type="evidence" value="ECO:0007669"/>
    <property type="project" value="UniProtKB-KW"/>
</dbReference>
<evidence type="ECO:0000256" key="39">
    <source>
        <dbReference type="ARBA" id="ARBA00064781"/>
    </source>
</evidence>
<feature type="region of interest" description="Disordered" evidence="44">
    <location>
        <begin position="3085"/>
        <end position="3225"/>
    </location>
</feature>
<dbReference type="FunFam" id="2.170.16.10:FF:000002">
    <property type="entry name" value="Desert hedgehog"/>
    <property type="match status" value="1"/>
</dbReference>
<evidence type="ECO:0000256" key="19">
    <source>
        <dbReference type="ARBA" id="ARBA00022801"/>
    </source>
</evidence>
<dbReference type="GO" id="GO:0044666">
    <property type="term" value="C:MLL3/4 complex"/>
    <property type="evidence" value="ECO:0007669"/>
    <property type="project" value="TreeGrafter"/>
</dbReference>
<dbReference type="SUPFAM" id="SSF57903">
    <property type="entry name" value="FYVE/PHD zinc finger"/>
    <property type="match status" value="5"/>
</dbReference>
<dbReference type="InterPro" id="IPR036844">
    <property type="entry name" value="Hint_dom_sf"/>
</dbReference>
<feature type="region of interest" description="Disordered" evidence="44">
    <location>
        <begin position="1795"/>
        <end position="1909"/>
    </location>
</feature>
<dbReference type="FunFam" id="3.30.1380.10:FF:000001">
    <property type="entry name" value="Indian hedgehog"/>
    <property type="match status" value="1"/>
</dbReference>
<evidence type="ECO:0000256" key="28">
    <source>
        <dbReference type="ARBA" id="ARBA00023034"/>
    </source>
</evidence>
<keyword evidence="15" id="KW-0479">Metal-binding</keyword>
<evidence type="ECO:0000256" key="13">
    <source>
        <dbReference type="ARBA" id="ARBA00022679"/>
    </source>
</evidence>
<feature type="compositionally biased region" description="Pro residues" evidence="44">
    <location>
        <begin position="1018"/>
        <end position="1032"/>
    </location>
</feature>
<feature type="region of interest" description="Disordered" evidence="44">
    <location>
        <begin position="3409"/>
        <end position="3431"/>
    </location>
</feature>
<feature type="region of interest" description="Disordered" evidence="44">
    <location>
        <begin position="3040"/>
        <end position="3071"/>
    </location>
</feature>
<dbReference type="Proteomes" id="UP000197619">
    <property type="component" value="Unassembled WGS sequence"/>
</dbReference>
<comment type="function">
    <molecule>Protein hedgehog N-product</molecule>
    <text evidence="42">The dually lipidated hedgehog protein N-product is a morphogen which is essential for a variety of patterning events during development.</text>
</comment>
<dbReference type="Gene3D" id="3.30.160.360">
    <property type="match status" value="1"/>
</dbReference>
<evidence type="ECO:0000259" key="49">
    <source>
        <dbReference type="PROSITE" id="PS50868"/>
    </source>
</evidence>
<feature type="region of interest" description="Disordered" evidence="44">
    <location>
        <begin position="4100"/>
        <end position="4138"/>
    </location>
</feature>
<feature type="compositionally biased region" description="Basic and acidic residues" evidence="44">
    <location>
        <begin position="860"/>
        <end position="873"/>
    </location>
</feature>
<comment type="subunit">
    <text evidence="40">Component of the MLL2 complex (also named ASCOM complex), at least composed of catalytic subunit KMT2D/MLL2, ASH2L, RBBP5, WDR5, NCOA6, DPY30, KDM6A, PAXIP1/PTIP, PAGR1 and alpha- and beta-tubulin. Forms a core complex with the evolutionary conserved subcomplex WRAD composed of WDR5, RBBP5, ASH2L/ASH2 and DPY30 subunits; WRAD differentially stimulates the methyltransferase activity. Interacts with ESR1; interaction is direct. Interacts (via WIN motif) with WDR5.</text>
</comment>
<dbReference type="InterPro" id="IPR047000">
    <property type="entry name" value="KMT2D_PHD3"/>
</dbReference>
<evidence type="ECO:0000256" key="38">
    <source>
        <dbReference type="ARBA" id="ARBA00056994"/>
    </source>
</evidence>
<dbReference type="SMART" id="SM00249">
    <property type="entry name" value="PHD"/>
    <property type="match status" value="7"/>
</dbReference>
<keyword evidence="33" id="KW-0539">Nucleus</keyword>
<evidence type="ECO:0000256" key="10">
    <source>
        <dbReference type="ARBA" id="ARBA00022553"/>
    </source>
</evidence>
<evidence type="ECO:0000256" key="14">
    <source>
        <dbReference type="ARBA" id="ARBA00022691"/>
    </source>
</evidence>
<evidence type="ECO:0000256" key="37">
    <source>
        <dbReference type="ARBA" id="ARBA00049353"/>
    </source>
</evidence>
<keyword evidence="26" id="KW-0007">Acetylation</keyword>
<evidence type="ECO:0000256" key="3">
    <source>
        <dbReference type="ARBA" id="ARBA00004613"/>
    </source>
</evidence>
<gene>
    <name evidence="51" type="primary">KMT2D</name>
    <name evidence="51" type="ORF">RLOC_00001593</name>
</gene>
<keyword evidence="19 42" id="KW-0378">Hydrolase</keyword>
<feature type="compositionally biased region" description="Basic and acidic residues" evidence="44">
    <location>
        <begin position="441"/>
        <end position="454"/>
    </location>
</feature>
<comment type="function">
    <text evidence="38">Histone methyltransferase that catalyzes methyl group transfer from S-adenosyl-L-methionine to the epsilon-amino group of 'Lys-4' of histone H3 (H3K4). Part of chromatin remodeling machinery predominantly forms H3K4me1 methylation marks at active chromatin sites where transcription and DNA repair take place. Acts as a coactivator for estrogen receptor by being recruited by ESR1, thereby activating transcription.</text>
</comment>
<evidence type="ECO:0000256" key="16">
    <source>
        <dbReference type="ARBA" id="ARBA00022729"/>
    </source>
</evidence>
<dbReference type="GO" id="GO:0003713">
    <property type="term" value="F:transcription coactivator activity"/>
    <property type="evidence" value="ECO:0007669"/>
    <property type="project" value="TreeGrafter"/>
</dbReference>
<dbReference type="Gene3D" id="3.30.1380.10">
    <property type="match status" value="1"/>
</dbReference>
<evidence type="ECO:0000256" key="40">
    <source>
        <dbReference type="ARBA" id="ARBA00065650"/>
    </source>
</evidence>
<feature type="compositionally biased region" description="Pro residues" evidence="44">
    <location>
        <begin position="5291"/>
        <end position="5302"/>
    </location>
</feature>
<evidence type="ECO:0000256" key="5">
    <source>
        <dbReference type="ARBA" id="ARBA00022473"/>
    </source>
</evidence>
<feature type="compositionally biased region" description="Pro residues" evidence="44">
    <location>
        <begin position="1178"/>
        <end position="1191"/>
    </location>
</feature>
<evidence type="ECO:0000256" key="27">
    <source>
        <dbReference type="ARBA" id="ARBA00023015"/>
    </source>
</evidence>
<feature type="compositionally biased region" description="Pro residues" evidence="44">
    <location>
        <begin position="1046"/>
        <end position="1062"/>
    </location>
</feature>
<dbReference type="InterPro" id="IPR046341">
    <property type="entry name" value="SET_dom_sf"/>
</dbReference>
<feature type="region of interest" description="Disordered" evidence="44">
    <location>
        <begin position="4158"/>
        <end position="4208"/>
    </location>
</feature>
<dbReference type="SMART" id="SM00305">
    <property type="entry name" value="HintC"/>
    <property type="match status" value="1"/>
</dbReference>
<dbReference type="InterPro" id="IPR003888">
    <property type="entry name" value="FYrich_N"/>
</dbReference>
<dbReference type="PROSITE" id="PS51543">
    <property type="entry name" value="FYRC"/>
    <property type="match status" value="1"/>
</dbReference>
<comment type="function">
    <molecule>Protein hedgehog</molecule>
    <text evidence="42">The C-terminal part of the hedgehog protein precursor displays an autoproteolysis activity that results in the cleavage of the full-length protein into two parts (N-product and C-product). In addition, the C-terminal part displays a cholesterol transferase activity that results by the covalent attachment of a cholesterol moiety to the C-terminal of the newly generated N-product.</text>
</comment>
<keyword evidence="23" id="KW-0106">Calcium</keyword>
<feature type="compositionally biased region" description="Pro residues" evidence="44">
    <location>
        <begin position="2730"/>
        <end position="2746"/>
    </location>
</feature>
<dbReference type="PANTHER" id="PTHR45888:SF2">
    <property type="entry name" value="HISTONE-LYSINE N-METHYLTRANSFERASE 2D"/>
    <property type="match status" value="1"/>
</dbReference>
<feature type="region of interest" description="Disordered" evidence="44">
    <location>
        <begin position="803"/>
        <end position="1500"/>
    </location>
</feature>
<keyword evidence="28 42" id="KW-0333">Golgi apparatus</keyword>
<feature type="compositionally biased region" description="Basic and acidic residues" evidence="44">
    <location>
        <begin position="1328"/>
        <end position="1338"/>
    </location>
</feature>
<feature type="compositionally biased region" description="Pro residues" evidence="44">
    <location>
        <begin position="5257"/>
        <end position="5272"/>
    </location>
</feature>
<dbReference type="PROSITE" id="PS51257">
    <property type="entry name" value="PROKAR_LIPOPROTEIN"/>
    <property type="match status" value="1"/>
</dbReference>
<feature type="region of interest" description="Disordered" evidence="44">
    <location>
        <begin position="3708"/>
        <end position="3729"/>
    </location>
</feature>
<feature type="compositionally biased region" description="Pro residues" evidence="44">
    <location>
        <begin position="2497"/>
        <end position="2507"/>
    </location>
</feature>
<feature type="compositionally biased region" description="Polar residues" evidence="44">
    <location>
        <begin position="2696"/>
        <end position="2710"/>
    </location>
</feature>
<feature type="compositionally biased region" description="Basic and acidic residues" evidence="44">
    <location>
        <begin position="531"/>
        <end position="541"/>
    </location>
</feature>
<feature type="compositionally biased region" description="Low complexity" evidence="44">
    <location>
        <begin position="2844"/>
        <end position="2857"/>
    </location>
</feature>
<dbReference type="CDD" id="cd00081">
    <property type="entry name" value="Hint"/>
    <property type="match status" value="1"/>
</dbReference>
<feature type="compositionally biased region" description="Acidic residues" evidence="44">
    <location>
        <begin position="1296"/>
        <end position="1305"/>
    </location>
</feature>
<dbReference type="PROSITE" id="PS50089">
    <property type="entry name" value="ZF_RING_2"/>
    <property type="match status" value="1"/>
</dbReference>
<keyword evidence="16 42" id="KW-0732">Signal</keyword>
<accession>A0A218U9A4</accession>
<dbReference type="PROSITE" id="PS50868">
    <property type="entry name" value="POST_SET"/>
    <property type="match status" value="1"/>
</dbReference>
<evidence type="ECO:0000256" key="11">
    <source>
        <dbReference type="ARBA" id="ARBA00022603"/>
    </source>
</evidence>
<evidence type="ECO:0000256" key="45">
    <source>
        <dbReference type="SAM" id="SignalP"/>
    </source>
</evidence>
<feature type="region of interest" description="Disordered" evidence="44">
    <location>
        <begin position="4359"/>
        <end position="4511"/>
    </location>
</feature>
<evidence type="ECO:0000256" key="25">
    <source>
        <dbReference type="ARBA" id="ARBA00022853"/>
    </source>
</evidence>
<evidence type="ECO:0000259" key="47">
    <source>
        <dbReference type="PROSITE" id="PS50089"/>
    </source>
</evidence>
<feature type="compositionally biased region" description="Low complexity" evidence="44">
    <location>
        <begin position="2136"/>
        <end position="2157"/>
    </location>
</feature>
<keyword evidence="9" id="KW-0964">Secreted</keyword>
<dbReference type="PANTHER" id="PTHR45888">
    <property type="entry name" value="HL01030P-RELATED"/>
    <property type="match status" value="1"/>
</dbReference>
<dbReference type="SMART" id="SM00317">
    <property type="entry name" value="SET"/>
    <property type="match status" value="1"/>
</dbReference>
<feature type="compositionally biased region" description="Basic residues" evidence="44">
    <location>
        <begin position="1839"/>
        <end position="1849"/>
    </location>
</feature>
<feature type="compositionally biased region" description="Acidic residues" evidence="44">
    <location>
        <begin position="1167"/>
        <end position="1176"/>
    </location>
</feature>
<evidence type="ECO:0000256" key="29">
    <source>
        <dbReference type="ARBA" id="ARBA00023054"/>
    </source>
</evidence>
<evidence type="ECO:0000256" key="41">
    <source>
        <dbReference type="PROSITE-ProRule" id="PRU00175"/>
    </source>
</evidence>
<dbReference type="InterPro" id="IPR003616">
    <property type="entry name" value="Post-SET_dom"/>
</dbReference>
<feature type="domain" description="PHD-type" evidence="46">
    <location>
        <begin position="1517"/>
        <end position="1570"/>
    </location>
</feature>
<dbReference type="InterPro" id="IPR001657">
    <property type="entry name" value="Hedgehog"/>
</dbReference>
<keyword evidence="52" id="KW-1185">Reference proteome</keyword>
<dbReference type="PROSITE" id="PS51805">
    <property type="entry name" value="EPHD"/>
    <property type="match status" value="2"/>
</dbReference>
<dbReference type="SMART" id="SM00542">
    <property type="entry name" value="FYRC"/>
    <property type="match status" value="1"/>
</dbReference>
<comment type="subcellular location">
    <molecule>Protein hedgehog N-product</molecule>
    <subcellularLocation>
        <location evidence="42">Cell membrane</location>
        <topology evidence="42">Lipid-anchor</topology>
    </subcellularLocation>
</comment>
<feature type="region of interest" description="Disordered" evidence="44">
    <location>
        <begin position="4644"/>
        <end position="4792"/>
    </location>
</feature>
<keyword evidence="12 42" id="KW-0645">Protease</keyword>
<keyword evidence="21 42" id="KW-0256">Endoplasmic reticulum</keyword>
<feature type="domain" description="PHD-type" evidence="46">
    <location>
        <begin position="673"/>
        <end position="723"/>
    </location>
</feature>
<dbReference type="GO" id="GO:0005789">
    <property type="term" value="C:endoplasmic reticulum membrane"/>
    <property type="evidence" value="ECO:0007669"/>
    <property type="project" value="UniProtKB-SubCell"/>
</dbReference>